<dbReference type="InterPro" id="IPR013762">
    <property type="entry name" value="Integrase-like_cat_sf"/>
</dbReference>
<dbReference type="GO" id="GO:0003677">
    <property type="term" value="F:DNA binding"/>
    <property type="evidence" value="ECO:0007669"/>
    <property type="project" value="InterPro"/>
</dbReference>
<dbReference type="GO" id="GO:0015074">
    <property type="term" value="P:DNA integration"/>
    <property type="evidence" value="ECO:0007669"/>
    <property type="project" value="InterPro"/>
</dbReference>
<dbReference type="SUPFAM" id="SSF56349">
    <property type="entry name" value="DNA breaking-rejoining enzymes"/>
    <property type="match status" value="1"/>
</dbReference>
<protein>
    <recommendedName>
        <fullName evidence="3">Tyr recombinase domain-containing protein</fullName>
    </recommendedName>
</protein>
<dbReference type="EMBL" id="MAXA01000213">
    <property type="protein sequence ID" value="OHV28198.1"/>
    <property type="molecule type" value="Genomic_DNA"/>
</dbReference>
<gene>
    <name evidence="4" type="ORF">BBK14_03235</name>
</gene>
<dbReference type="AlphaFoldDB" id="A0A1S1PZX8"/>
<keyword evidence="2" id="KW-1133">Transmembrane helix</keyword>
<comment type="caution">
    <text evidence="4">The sequence shown here is derived from an EMBL/GenBank/DDBJ whole genome shotgun (WGS) entry which is preliminary data.</text>
</comment>
<dbReference type="PROSITE" id="PS51898">
    <property type="entry name" value="TYR_RECOMBINASE"/>
    <property type="match status" value="1"/>
</dbReference>
<accession>A0A1S1PZX8</accession>
<feature type="domain" description="Tyr recombinase" evidence="3">
    <location>
        <begin position="1"/>
        <end position="125"/>
    </location>
</feature>
<proteinExistence type="predicted"/>
<keyword evidence="2" id="KW-0472">Membrane</keyword>
<name>A0A1S1PZX8_9ACTN</name>
<dbReference type="RefSeq" id="WP_071063517.1">
    <property type="nucleotide sequence ID" value="NZ_MAXA01000213.1"/>
</dbReference>
<evidence type="ECO:0000313" key="5">
    <source>
        <dbReference type="Proteomes" id="UP000179769"/>
    </source>
</evidence>
<dbReference type="OrthoDB" id="3216862at2"/>
<sequence>MAKRAPRTVNNALALTPFYAGTRIAETVGLDINDVALSAHRGSLRIHGKGDQTRQVPIHPPLRAVFTGWLSERADWPGAEGPALFLNQQGSRLSTAGAHTIITIAAAAGLVTVAELLGHARRRSL</sequence>
<evidence type="ECO:0000256" key="2">
    <source>
        <dbReference type="SAM" id="Phobius"/>
    </source>
</evidence>
<dbReference type="InterPro" id="IPR011010">
    <property type="entry name" value="DNA_brk_join_enz"/>
</dbReference>
<organism evidence="4 5">
    <name type="scientific">Parafrankia soli</name>
    <dbReference type="NCBI Taxonomy" id="2599596"/>
    <lineage>
        <taxon>Bacteria</taxon>
        <taxon>Bacillati</taxon>
        <taxon>Actinomycetota</taxon>
        <taxon>Actinomycetes</taxon>
        <taxon>Frankiales</taxon>
        <taxon>Frankiaceae</taxon>
        <taxon>Parafrankia</taxon>
    </lineage>
</organism>
<reference evidence="5" key="1">
    <citation type="submission" date="2016-07" db="EMBL/GenBank/DDBJ databases">
        <title>Frankia sp. NRRL B-16219 Genome sequencing.</title>
        <authorList>
            <person name="Ghodhbane-Gtari F."/>
            <person name="Swanson E."/>
            <person name="Gueddou A."/>
            <person name="Louati M."/>
            <person name="Nouioui I."/>
            <person name="Hezbri K."/>
            <person name="Abebe-Akele F."/>
            <person name="Simpson S."/>
            <person name="Morris K."/>
            <person name="Thomas K."/>
            <person name="Gtari M."/>
            <person name="Tisa L.S."/>
        </authorList>
    </citation>
    <scope>NUCLEOTIDE SEQUENCE [LARGE SCALE GENOMIC DNA]</scope>
    <source>
        <strain evidence="5">NRRL B-16219</strain>
    </source>
</reference>
<evidence type="ECO:0000313" key="4">
    <source>
        <dbReference type="EMBL" id="OHV28198.1"/>
    </source>
</evidence>
<dbReference type="Pfam" id="PF00589">
    <property type="entry name" value="Phage_integrase"/>
    <property type="match status" value="1"/>
</dbReference>
<evidence type="ECO:0000259" key="3">
    <source>
        <dbReference type="PROSITE" id="PS51898"/>
    </source>
</evidence>
<evidence type="ECO:0000256" key="1">
    <source>
        <dbReference type="ARBA" id="ARBA00023172"/>
    </source>
</evidence>
<feature type="transmembrane region" description="Helical" evidence="2">
    <location>
        <begin position="96"/>
        <end position="117"/>
    </location>
</feature>
<keyword evidence="5" id="KW-1185">Reference proteome</keyword>
<dbReference type="Proteomes" id="UP000179769">
    <property type="component" value="Unassembled WGS sequence"/>
</dbReference>
<dbReference type="Gene3D" id="1.10.443.10">
    <property type="entry name" value="Intergrase catalytic core"/>
    <property type="match status" value="1"/>
</dbReference>
<keyword evidence="2" id="KW-0812">Transmembrane</keyword>
<dbReference type="InterPro" id="IPR002104">
    <property type="entry name" value="Integrase_catalytic"/>
</dbReference>
<dbReference type="GO" id="GO:0006310">
    <property type="term" value="P:DNA recombination"/>
    <property type="evidence" value="ECO:0007669"/>
    <property type="project" value="UniProtKB-KW"/>
</dbReference>
<keyword evidence="1" id="KW-0233">DNA recombination</keyword>